<dbReference type="InterPro" id="IPR013422">
    <property type="entry name" value="CRISPR-assoc_prot_Cas5_N"/>
</dbReference>
<dbReference type="InterPro" id="IPR021124">
    <property type="entry name" value="CRISPR-assoc_prot_Cas5"/>
</dbReference>
<evidence type="ECO:0000313" key="3">
    <source>
        <dbReference type="Proteomes" id="UP000033058"/>
    </source>
</evidence>
<dbReference type="GO" id="GO:0051607">
    <property type="term" value="P:defense response to virus"/>
    <property type="evidence" value="ECO:0007669"/>
    <property type="project" value="UniProtKB-KW"/>
</dbReference>
<evidence type="ECO:0000313" key="2">
    <source>
        <dbReference type="EMBL" id="AKB39733.1"/>
    </source>
</evidence>
<gene>
    <name evidence="2" type="ORF">MSMAW_0742</name>
</gene>
<dbReference type="GeneID" id="24850374"/>
<dbReference type="NCBIfam" id="TIGR02593">
    <property type="entry name" value="CRISPR_cas5"/>
    <property type="match status" value="1"/>
</dbReference>
<reference evidence="2 3" key="1">
    <citation type="submission" date="2014-07" db="EMBL/GenBank/DDBJ databases">
        <title>Methanogenic archaea and the global carbon cycle.</title>
        <authorList>
            <person name="Henriksen J.R."/>
            <person name="Luke J."/>
            <person name="Reinhart S."/>
            <person name="Benedict M.N."/>
            <person name="Youngblut N.D."/>
            <person name="Metcalf M.E."/>
            <person name="Whitaker R.J."/>
            <person name="Metcalf W.W."/>
        </authorList>
    </citation>
    <scope>NUCLEOTIDE SEQUENCE [LARGE SCALE GENOMIC DNA]</scope>
    <source>
        <strain evidence="2 3">WWM610</strain>
    </source>
</reference>
<dbReference type="GO" id="GO:0043571">
    <property type="term" value="P:maintenance of CRISPR repeat elements"/>
    <property type="evidence" value="ECO:0007669"/>
    <property type="project" value="InterPro"/>
</dbReference>
<evidence type="ECO:0000256" key="1">
    <source>
        <dbReference type="ARBA" id="ARBA00023118"/>
    </source>
</evidence>
<dbReference type="PATRIC" id="fig|1434117.4.peg.919"/>
<proteinExistence type="predicted"/>
<dbReference type="RefSeq" id="WP_048047736.1">
    <property type="nucleotide sequence ID" value="NZ_CP009509.1"/>
</dbReference>
<dbReference type="AlphaFoldDB" id="A0A0E3PTW2"/>
<dbReference type="Gene3D" id="3.30.70.2660">
    <property type="match status" value="1"/>
</dbReference>
<dbReference type="HOGENOM" id="CLU_097416_0_0_2"/>
<dbReference type="Proteomes" id="UP000033058">
    <property type="component" value="Chromosome"/>
</dbReference>
<protein>
    <submittedName>
        <fullName evidence="2">CRISPR-associated protein Cas5, subtype I-B/TNEAP</fullName>
    </submittedName>
</protein>
<organism evidence="2 3">
    <name type="scientific">Methanosarcina mazei WWM610</name>
    <dbReference type="NCBI Taxonomy" id="1434117"/>
    <lineage>
        <taxon>Archaea</taxon>
        <taxon>Methanobacteriati</taxon>
        <taxon>Methanobacteriota</taxon>
        <taxon>Stenosarchaea group</taxon>
        <taxon>Methanomicrobia</taxon>
        <taxon>Methanosarcinales</taxon>
        <taxon>Methanosarcinaceae</taxon>
        <taxon>Methanosarcina</taxon>
    </lineage>
</organism>
<dbReference type="EMBL" id="CP009509">
    <property type="protein sequence ID" value="AKB39733.1"/>
    <property type="molecule type" value="Genomic_DNA"/>
</dbReference>
<accession>A0A0E3PTW2</accession>
<dbReference type="Pfam" id="PF09704">
    <property type="entry name" value="Cas_Cas5d"/>
    <property type="match status" value="1"/>
</dbReference>
<name>A0A0E3PTW2_METMZ</name>
<sequence length="251" mass="28948">MYLLHIELSGLTASFRVPHMYKYHRSLPLPSYTTIVGIFGAAIGKDMQTSQELFKHFNLKVGVAGASKSRYNDTWRVLTTKNSERDVVEREILFKPRYHIIFYGEEKIIRFCEKYFKTPVYPISLGRPEDLANVVVHDAIEQEPEELKVLCNTVISGTPTIYVEDTLFDVEDPTDLGPCTLLYRLPVNFKFKDGFSYERKADNYRDFTFIGNREVKIKNYVQGFQVAIENESNDKISFFSSGSLNIPLLEI</sequence>
<keyword evidence="1" id="KW-0051">Antiviral defense</keyword>